<feature type="domain" description="Transglutaminase-like" evidence="1">
    <location>
        <begin position="427"/>
        <end position="500"/>
    </location>
</feature>
<comment type="caution">
    <text evidence="2">The sequence shown here is derived from an EMBL/GenBank/DDBJ whole genome shotgun (WGS) entry which is preliminary data.</text>
</comment>
<dbReference type="SMART" id="SM00460">
    <property type="entry name" value="TGc"/>
    <property type="match status" value="1"/>
</dbReference>
<evidence type="ECO:0000313" key="2">
    <source>
        <dbReference type="EMBL" id="RDK02134.1"/>
    </source>
</evidence>
<dbReference type="OrthoDB" id="9804872at2"/>
<sequence>MVTPIKPLFARHIVSVDSNEEDALFVVDPDLGALGKIDVRTGFFYGIINFRSFNAFKGSAALCMRPDGTVNYSRSNRIYTVGIENGTVRDAMDIITIDQAEELVGLCWKNDRYYAVDRRGALFILDEDGLIQATEVGHGVNDITLHGDRLFILNGASQAIYVYSLDGIHLASLTIPYEGASGIASIKTSDKEEPVIYVYYNQDSWDVFDDASSESGKRGGPNIKLNKHVSDGFIERLDYKIIELGEIGSFGLSGGYEVKLTYAEMLKPAREVLNRIGGVEMCVRLSIPVETRRQKIKSIRIIGDVPGVLKKDENGNEIVEFDLTGVELDKERRSFGYSAVIEVYGIRYKLNVADAPYPDDIKTRFLKEESRYDMDRLELRDIAAELISALPENERGNVVKIAKAVREYVYSRLAYRYNNQYTSPVETLRDGEGTCGKYMELLIGLMRLCGVACRPVGDFKVPEYKLRYARVNSVCTPDYDHAWVEFYVPGLGWVPMESSSDNAPERHERFFGALSWIYIENSRTEKMCEICKPGCWEKVDNDLMYSDFFVPDIQIEVLREASLDEAFPD</sequence>
<dbReference type="PANTHER" id="PTHR33490">
    <property type="entry name" value="BLR5614 PROTEIN-RELATED"/>
    <property type="match status" value="1"/>
</dbReference>
<dbReference type="Gene3D" id="3.10.620.30">
    <property type="match status" value="1"/>
</dbReference>
<dbReference type="Pfam" id="PF01841">
    <property type="entry name" value="Transglut_core"/>
    <property type="match status" value="1"/>
</dbReference>
<name>A0A370N944_9BURK</name>
<keyword evidence="3" id="KW-1185">Reference proteome</keyword>
<dbReference type="InterPro" id="IPR038765">
    <property type="entry name" value="Papain-like_cys_pep_sf"/>
</dbReference>
<dbReference type="InterPro" id="IPR002931">
    <property type="entry name" value="Transglutaminase-like"/>
</dbReference>
<dbReference type="EMBL" id="QHKS01000008">
    <property type="protein sequence ID" value="RDK02134.1"/>
    <property type="molecule type" value="Genomic_DNA"/>
</dbReference>
<accession>A0A370N944</accession>
<proteinExistence type="predicted"/>
<reference evidence="3" key="1">
    <citation type="submission" date="2018-05" db="EMBL/GenBank/DDBJ databases">
        <authorList>
            <person name="Feng T."/>
        </authorList>
    </citation>
    <scope>NUCLEOTIDE SEQUENCE [LARGE SCALE GENOMIC DNA]</scope>
    <source>
        <strain evidence="3">S27</strain>
    </source>
</reference>
<dbReference type="AlphaFoldDB" id="A0A370N944"/>
<evidence type="ECO:0000259" key="1">
    <source>
        <dbReference type="SMART" id="SM00460"/>
    </source>
</evidence>
<dbReference type="Proteomes" id="UP000254875">
    <property type="component" value="Unassembled WGS sequence"/>
</dbReference>
<dbReference type="RefSeq" id="WP_115101435.1">
    <property type="nucleotide sequence ID" value="NZ_QHKS01000008.1"/>
</dbReference>
<gene>
    <name evidence="2" type="ORF">DLM46_14445</name>
</gene>
<dbReference type="SUPFAM" id="SSF75011">
    <property type="entry name" value="3-carboxy-cis,cis-mucoante lactonizing enzyme"/>
    <property type="match status" value="1"/>
</dbReference>
<evidence type="ECO:0000313" key="3">
    <source>
        <dbReference type="Proteomes" id="UP000254875"/>
    </source>
</evidence>
<dbReference type="PANTHER" id="PTHR33490:SF6">
    <property type="entry name" value="SLL1049 PROTEIN"/>
    <property type="match status" value="1"/>
</dbReference>
<protein>
    <recommendedName>
        <fullName evidence="1">Transglutaminase-like domain-containing protein</fullName>
    </recommendedName>
</protein>
<dbReference type="SUPFAM" id="SSF54001">
    <property type="entry name" value="Cysteine proteinases"/>
    <property type="match status" value="1"/>
</dbReference>
<organism evidence="2 3">
    <name type="scientific">Paraburkholderia lacunae</name>
    <dbReference type="NCBI Taxonomy" id="2211104"/>
    <lineage>
        <taxon>Bacteria</taxon>
        <taxon>Pseudomonadati</taxon>
        <taxon>Pseudomonadota</taxon>
        <taxon>Betaproteobacteria</taxon>
        <taxon>Burkholderiales</taxon>
        <taxon>Burkholderiaceae</taxon>
        <taxon>Paraburkholderia</taxon>
    </lineage>
</organism>